<sequence length="91" mass="10221">MTINEKEGAMSAKTGYFWLAYDLNQTHRVVTSEEVFSKKHVHGIQPSEKQIRGKLPELRDNVRAKCEELGIAYPGDAVVDVEGEVCTRSAR</sequence>
<dbReference type="Proteomes" id="UP001566331">
    <property type="component" value="Unassembled WGS sequence"/>
</dbReference>
<organism evidence="1 2">
    <name type="scientific">Luteimonas salinilitoris</name>
    <dbReference type="NCBI Taxonomy" id="3237697"/>
    <lineage>
        <taxon>Bacteria</taxon>
        <taxon>Pseudomonadati</taxon>
        <taxon>Pseudomonadota</taxon>
        <taxon>Gammaproteobacteria</taxon>
        <taxon>Lysobacterales</taxon>
        <taxon>Lysobacteraceae</taxon>
        <taxon>Luteimonas</taxon>
    </lineage>
</organism>
<dbReference type="RefSeq" id="WP_370564424.1">
    <property type="nucleotide sequence ID" value="NZ_JBFWIB010000008.1"/>
</dbReference>
<gene>
    <name evidence="1" type="ORF">AB6713_09040</name>
</gene>
<proteinExistence type="predicted"/>
<evidence type="ECO:0000313" key="2">
    <source>
        <dbReference type="Proteomes" id="UP001566331"/>
    </source>
</evidence>
<dbReference type="EMBL" id="JBFWIC010000010">
    <property type="protein sequence ID" value="MEZ0474763.1"/>
    <property type="molecule type" value="Genomic_DNA"/>
</dbReference>
<name>A0ABV4HPV3_9GAMM</name>
<accession>A0ABV4HPV3</accession>
<reference evidence="1 2" key="1">
    <citation type="submission" date="2024-07" db="EMBL/GenBank/DDBJ databases">
        <title>Luteimonas salilacus sp. nov., isolated from the shore soil of Salt Lake in Tibet of China.</title>
        <authorList>
            <person name="Zhang X."/>
            <person name="Li A."/>
        </authorList>
    </citation>
    <scope>NUCLEOTIDE SEQUENCE [LARGE SCALE GENOMIC DNA]</scope>
    <source>
        <strain evidence="1 2">B3-2-R+30</strain>
    </source>
</reference>
<evidence type="ECO:0000313" key="1">
    <source>
        <dbReference type="EMBL" id="MEZ0474763.1"/>
    </source>
</evidence>
<comment type="caution">
    <text evidence="1">The sequence shown here is derived from an EMBL/GenBank/DDBJ whole genome shotgun (WGS) entry which is preliminary data.</text>
</comment>
<protein>
    <recommendedName>
        <fullName evidence="3">Transposase</fullName>
    </recommendedName>
</protein>
<keyword evidence="2" id="KW-1185">Reference proteome</keyword>
<evidence type="ECO:0008006" key="3">
    <source>
        <dbReference type="Google" id="ProtNLM"/>
    </source>
</evidence>